<evidence type="ECO:0000313" key="2">
    <source>
        <dbReference type="Proteomes" id="UP000615755"/>
    </source>
</evidence>
<dbReference type="InterPro" id="IPR011990">
    <property type="entry name" value="TPR-like_helical_dom_sf"/>
</dbReference>
<keyword evidence="2" id="KW-1185">Reference proteome</keyword>
<name>A0ABR9EE61_9GAMM</name>
<reference evidence="1 2" key="1">
    <citation type="submission" date="2015-03" db="EMBL/GenBank/DDBJ databases">
        <title>Genome sequence of Pseudoalteromonas aurantia.</title>
        <authorList>
            <person name="Xie B.-B."/>
            <person name="Rong J.-C."/>
            <person name="Qin Q.-L."/>
            <person name="Zhang Y.-Z."/>
        </authorList>
    </citation>
    <scope>NUCLEOTIDE SEQUENCE [LARGE SCALE GENOMIC DNA]</scope>
    <source>
        <strain evidence="1 2">208</strain>
    </source>
</reference>
<gene>
    <name evidence="1" type="ORF">PAUR_a2181</name>
</gene>
<evidence type="ECO:0000313" key="1">
    <source>
        <dbReference type="EMBL" id="MBE0368555.1"/>
    </source>
</evidence>
<protein>
    <recommendedName>
        <fullName evidence="3">Tetratricopeptide repeat-containing protein</fullName>
    </recommendedName>
</protein>
<proteinExistence type="predicted"/>
<accession>A0ABR9EE61</accession>
<dbReference type="SUPFAM" id="SSF48452">
    <property type="entry name" value="TPR-like"/>
    <property type="match status" value="1"/>
</dbReference>
<organism evidence="1 2">
    <name type="scientific">Pseudoalteromonas aurantia 208</name>
    <dbReference type="NCBI Taxonomy" id="1314867"/>
    <lineage>
        <taxon>Bacteria</taxon>
        <taxon>Pseudomonadati</taxon>
        <taxon>Pseudomonadota</taxon>
        <taxon>Gammaproteobacteria</taxon>
        <taxon>Alteromonadales</taxon>
        <taxon>Pseudoalteromonadaceae</taxon>
        <taxon>Pseudoalteromonas</taxon>
    </lineage>
</organism>
<dbReference type="RefSeq" id="WP_192507815.1">
    <property type="nucleotide sequence ID" value="NZ_AQGV01000012.1"/>
</dbReference>
<sequence length="336" mass="38468">MKMFCFVILLLFLKDVTAQSTNDKLKEAKDYLTVNPAHSLTILQAIPNINALSVNQQIQWHIITMRASVPTDNPDMLIDSLEAIFYHYQHPYFIENITTITSALGIWLRKNNHLIEAQTSLECSYKHAKNDRQKLTLTNSLALVARHIGDLDTAKALYNEAKKIAKLTQRDNVLAIIENNQGMIALEEGNIALAEQHFRLALVGYQNLDKRSGQISAGLNLLFTFLIQQELVNFQRLYSPTKNLTNGFSSVAKQALLLWLHTRFLQLQGEPITAKEQRQLKIAYSHIKGPKLKMLINKYLAPALDFKHMEDPTTTQIMFNRPWFKHVKLCNWVDSL</sequence>
<dbReference type="Gene3D" id="1.25.40.10">
    <property type="entry name" value="Tetratricopeptide repeat domain"/>
    <property type="match status" value="1"/>
</dbReference>
<comment type="caution">
    <text evidence="1">The sequence shown here is derived from an EMBL/GenBank/DDBJ whole genome shotgun (WGS) entry which is preliminary data.</text>
</comment>
<dbReference type="Proteomes" id="UP000615755">
    <property type="component" value="Unassembled WGS sequence"/>
</dbReference>
<evidence type="ECO:0008006" key="3">
    <source>
        <dbReference type="Google" id="ProtNLM"/>
    </source>
</evidence>
<dbReference type="EMBL" id="AQGV01000012">
    <property type="protein sequence ID" value="MBE0368555.1"/>
    <property type="molecule type" value="Genomic_DNA"/>
</dbReference>